<dbReference type="Pfam" id="PF00005">
    <property type="entry name" value="ABC_tran"/>
    <property type="match status" value="1"/>
</dbReference>
<evidence type="ECO:0000256" key="1">
    <source>
        <dbReference type="ARBA" id="ARBA00005417"/>
    </source>
</evidence>
<organism evidence="6 7">
    <name type="scientific">Oceanobacillus arenosus</name>
    <dbReference type="NCBI Taxonomy" id="1229153"/>
    <lineage>
        <taxon>Bacteria</taxon>
        <taxon>Bacillati</taxon>
        <taxon>Bacillota</taxon>
        <taxon>Bacilli</taxon>
        <taxon>Bacillales</taxon>
        <taxon>Bacillaceae</taxon>
        <taxon>Oceanobacillus</taxon>
    </lineage>
</organism>
<dbReference type="GO" id="GO:0016887">
    <property type="term" value="F:ATP hydrolysis activity"/>
    <property type="evidence" value="ECO:0007669"/>
    <property type="project" value="InterPro"/>
</dbReference>
<proteinExistence type="inferred from homology"/>
<name>A0A3D8PRH3_9BACI</name>
<dbReference type="PANTHER" id="PTHR42798">
    <property type="entry name" value="LIPOPROTEIN-RELEASING SYSTEM ATP-BINDING PROTEIN LOLD"/>
    <property type="match status" value="1"/>
</dbReference>
<evidence type="ECO:0000313" key="7">
    <source>
        <dbReference type="Proteomes" id="UP000257143"/>
    </source>
</evidence>
<keyword evidence="2" id="KW-0813">Transport</keyword>
<dbReference type="FunFam" id="3.40.50.300:FF:000032">
    <property type="entry name" value="Export ABC transporter ATP-binding protein"/>
    <property type="match status" value="1"/>
</dbReference>
<dbReference type="PROSITE" id="PS50893">
    <property type="entry name" value="ABC_TRANSPORTER_2"/>
    <property type="match status" value="1"/>
</dbReference>
<dbReference type="InterPro" id="IPR017911">
    <property type="entry name" value="MacB-like_ATP-bd"/>
</dbReference>
<dbReference type="RefSeq" id="WP_115773813.1">
    <property type="nucleotide sequence ID" value="NZ_PIOC01000019.1"/>
</dbReference>
<dbReference type="SMART" id="SM00382">
    <property type="entry name" value="AAA"/>
    <property type="match status" value="1"/>
</dbReference>
<dbReference type="Proteomes" id="UP000257143">
    <property type="component" value="Unassembled WGS sequence"/>
</dbReference>
<dbReference type="PANTHER" id="PTHR42798:SF4">
    <property type="entry name" value="ABC TRANSPORTER DOMAIN-CONTAINING PROTEIN"/>
    <property type="match status" value="1"/>
</dbReference>
<dbReference type="CDD" id="cd03255">
    <property type="entry name" value="ABC_MJ0796_LolCDE_FtsE"/>
    <property type="match status" value="1"/>
</dbReference>
<evidence type="ECO:0000259" key="5">
    <source>
        <dbReference type="PROSITE" id="PS50893"/>
    </source>
</evidence>
<accession>A0A3D8PRH3</accession>
<dbReference type="InterPro" id="IPR003593">
    <property type="entry name" value="AAA+_ATPase"/>
</dbReference>
<dbReference type="Gene3D" id="3.40.50.300">
    <property type="entry name" value="P-loop containing nucleotide triphosphate hydrolases"/>
    <property type="match status" value="1"/>
</dbReference>
<protein>
    <submittedName>
        <fullName evidence="6">ABC transporter ATP-binding protein</fullName>
    </submittedName>
</protein>
<sequence>METILEAKDVSKTFVIGDNNQQTILKSINMQMKKGEMVAVMGPSGSGKSTLLYNISGMDRVTSGSVRFNNREISSLSEKNLSNIRLNRMGFIFQDIYLLKNLSIFDNIVLSAYLAKNESRDKINQRALELMKKMGIAELANHDITQASGGQLQRVAICRALINQPDIVFGDEPTGALNSKAAADIMKILAEINEAGTTIMLVTHDVKIAAKTERVFYMLDGNIVGENQLGKYKESNNDSQIREEILSNWLRKMDF</sequence>
<evidence type="ECO:0000313" key="6">
    <source>
        <dbReference type="EMBL" id="RDW17565.1"/>
    </source>
</evidence>
<dbReference type="GO" id="GO:0005524">
    <property type="term" value="F:ATP binding"/>
    <property type="evidence" value="ECO:0007669"/>
    <property type="project" value="UniProtKB-KW"/>
</dbReference>
<evidence type="ECO:0000256" key="3">
    <source>
        <dbReference type="ARBA" id="ARBA00022741"/>
    </source>
</evidence>
<gene>
    <name evidence="6" type="ORF">CWR48_13665</name>
</gene>
<dbReference type="SUPFAM" id="SSF52540">
    <property type="entry name" value="P-loop containing nucleoside triphosphate hydrolases"/>
    <property type="match status" value="1"/>
</dbReference>
<dbReference type="GO" id="GO:0098796">
    <property type="term" value="C:membrane protein complex"/>
    <property type="evidence" value="ECO:0007669"/>
    <property type="project" value="UniProtKB-ARBA"/>
</dbReference>
<evidence type="ECO:0000256" key="2">
    <source>
        <dbReference type="ARBA" id="ARBA00022448"/>
    </source>
</evidence>
<dbReference type="GO" id="GO:0022857">
    <property type="term" value="F:transmembrane transporter activity"/>
    <property type="evidence" value="ECO:0007669"/>
    <property type="project" value="UniProtKB-ARBA"/>
</dbReference>
<keyword evidence="4 6" id="KW-0067">ATP-binding</keyword>
<comment type="similarity">
    <text evidence="1">Belongs to the ABC transporter superfamily.</text>
</comment>
<feature type="domain" description="ABC transporter" evidence="5">
    <location>
        <begin position="5"/>
        <end position="245"/>
    </location>
</feature>
<reference evidence="7" key="1">
    <citation type="submission" date="2017-11" db="EMBL/GenBank/DDBJ databases">
        <authorList>
            <person name="Zhu W."/>
        </authorList>
    </citation>
    <scope>NUCLEOTIDE SEQUENCE [LARGE SCALE GENOMIC DNA]</scope>
    <source>
        <strain evidence="7">CAU 1183</strain>
    </source>
</reference>
<comment type="caution">
    <text evidence="6">The sequence shown here is derived from an EMBL/GenBank/DDBJ whole genome shotgun (WGS) entry which is preliminary data.</text>
</comment>
<keyword evidence="7" id="KW-1185">Reference proteome</keyword>
<dbReference type="InterPro" id="IPR027417">
    <property type="entry name" value="P-loop_NTPase"/>
</dbReference>
<dbReference type="OrthoDB" id="9791546at2"/>
<dbReference type="InterPro" id="IPR003439">
    <property type="entry name" value="ABC_transporter-like_ATP-bd"/>
</dbReference>
<keyword evidence="3" id="KW-0547">Nucleotide-binding</keyword>
<dbReference type="EMBL" id="PIOC01000019">
    <property type="protein sequence ID" value="RDW17565.1"/>
    <property type="molecule type" value="Genomic_DNA"/>
</dbReference>
<evidence type="ECO:0000256" key="4">
    <source>
        <dbReference type="ARBA" id="ARBA00022840"/>
    </source>
</evidence>
<dbReference type="AlphaFoldDB" id="A0A3D8PRH3"/>